<dbReference type="AlphaFoldDB" id="A0A843UKM3"/>
<feature type="non-terminal residue" evidence="1">
    <location>
        <position position="200"/>
    </location>
</feature>
<evidence type="ECO:0000313" key="2">
    <source>
        <dbReference type="Proteomes" id="UP000652761"/>
    </source>
</evidence>
<comment type="caution">
    <text evidence="1">The sequence shown here is derived from an EMBL/GenBank/DDBJ whole genome shotgun (WGS) entry which is preliminary data.</text>
</comment>
<name>A0A843UKM3_COLES</name>
<proteinExistence type="predicted"/>
<dbReference type="Proteomes" id="UP000652761">
    <property type="component" value="Unassembled WGS sequence"/>
</dbReference>
<evidence type="ECO:0000313" key="1">
    <source>
        <dbReference type="EMBL" id="MQL82454.1"/>
    </source>
</evidence>
<sequence length="200" mass="22496">MVLWNSITGPKFRRGVCVLVHRLSYPLVRRPNSSSGAWSQAADAIAYGHPFAQTGITFRPVIQISCKTPIQNRHSKAPVTPLSLQTPIWNRHSEAPVAPLSPQAIRCRFGVKKPLFRTPKLQFQPTIFPIPRFSGRSPSLDYMNRWRGQHTESAYHGDWKSCSTRLEISTPAKELGITFRPSIGIANVTTISNRYSKMVD</sequence>
<protein>
    <submittedName>
        <fullName evidence="1">Uncharacterized protein</fullName>
    </submittedName>
</protein>
<dbReference type="EMBL" id="NMUH01000631">
    <property type="protein sequence ID" value="MQL82454.1"/>
    <property type="molecule type" value="Genomic_DNA"/>
</dbReference>
<organism evidence="1 2">
    <name type="scientific">Colocasia esculenta</name>
    <name type="common">Wild taro</name>
    <name type="synonym">Arum esculentum</name>
    <dbReference type="NCBI Taxonomy" id="4460"/>
    <lineage>
        <taxon>Eukaryota</taxon>
        <taxon>Viridiplantae</taxon>
        <taxon>Streptophyta</taxon>
        <taxon>Embryophyta</taxon>
        <taxon>Tracheophyta</taxon>
        <taxon>Spermatophyta</taxon>
        <taxon>Magnoliopsida</taxon>
        <taxon>Liliopsida</taxon>
        <taxon>Araceae</taxon>
        <taxon>Aroideae</taxon>
        <taxon>Colocasieae</taxon>
        <taxon>Colocasia</taxon>
    </lineage>
</organism>
<keyword evidence="2" id="KW-1185">Reference proteome</keyword>
<gene>
    <name evidence="1" type="ORF">Taro_014917</name>
</gene>
<reference evidence="1" key="1">
    <citation type="submission" date="2017-07" db="EMBL/GenBank/DDBJ databases">
        <title>Taro Niue Genome Assembly and Annotation.</title>
        <authorList>
            <person name="Atibalentja N."/>
            <person name="Keating K."/>
            <person name="Fields C.J."/>
        </authorList>
    </citation>
    <scope>NUCLEOTIDE SEQUENCE</scope>
    <source>
        <strain evidence="1">Niue_2</strain>
        <tissue evidence="1">Leaf</tissue>
    </source>
</reference>
<accession>A0A843UKM3</accession>